<evidence type="ECO:0000256" key="7">
    <source>
        <dbReference type="RuleBase" id="RU362042"/>
    </source>
</evidence>
<dbReference type="InterPro" id="IPR036286">
    <property type="entry name" value="LexA/Signal_pep-like_sf"/>
</dbReference>
<dbReference type="EMBL" id="MAAO01000004">
    <property type="protein sequence ID" value="OUR98912.1"/>
    <property type="molecule type" value="Genomic_DNA"/>
</dbReference>
<dbReference type="Proteomes" id="UP000196531">
    <property type="component" value="Unassembled WGS sequence"/>
</dbReference>
<dbReference type="PRINTS" id="PR00727">
    <property type="entry name" value="LEADERPTASE"/>
</dbReference>
<dbReference type="EC" id="3.4.21.89" evidence="3 7"/>
<dbReference type="CDD" id="cd06530">
    <property type="entry name" value="S26_SPase_I"/>
    <property type="match status" value="1"/>
</dbReference>
<dbReference type="InterPro" id="IPR019533">
    <property type="entry name" value="Peptidase_S26"/>
</dbReference>
<dbReference type="SUPFAM" id="SSF51306">
    <property type="entry name" value="LexA/Signal peptidase"/>
    <property type="match status" value="1"/>
</dbReference>
<feature type="domain" description="Peptidase S26" evidence="8">
    <location>
        <begin position="25"/>
        <end position="228"/>
    </location>
</feature>
<dbReference type="Gene3D" id="2.10.109.10">
    <property type="entry name" value="Umud Fragment, subunit A"/>
    <property type="match status" value="1"/>
</dbReference>
<proteinExistence type="inferred from homology"/>
<evidence type="ECO:0000256" key="4">
    <source>
        <dbReference type="ARBA" id="ARBA00019232"/>
    </source>
</evidence>
<gene>
    <name evidence="9" type="ORF">A9Q84_05735</name>
</gene>
<dbReference type="GO" id="GO:0006465">
    <property type="term" value="P:signal peptide processing"/>
    <property type="evidence" value="ECO:0007669"/>
    <property type="project" value="InterPro"/>
</dbReference>
<evidence type="ECO:0000256" key="3">
    <source>
        <dbReference type="ARBA" id="ARBA00013208"/>
    </source>
</evidence>
<feature type="active site" evidence="6">
    <location>
        <position position="52"/>
    </location>
</feature>
<dbReference type="GO" id="GO:0016020">
    <property type="term" value="C:membrane"/>
    <property type="evidence" value="ECO:0007669"/>
    <property type="project" value="UniProtKB-SubCell"/>
</dbReference>
<keyword evidence="7" id="KW-0645">Protease</keyword>
<evidence type="ECO:0000256" key="1">
    <source>
        <dbReference type="ARBA" id="ARBA00000677"/>
    </source>
</evidence>
<feature type="active site" evidence="6">
    <location>
        <position position="112"/>
    </location>
</feature>
<organism evidence="9 10">
    <name type="scientific">Halobacteriovorax marinus</name>
    <dbReference type="NCBI Taxonomy" id="97084"/>
    <lineage>
        <taxon>Bacteria</taxon>
        <taxon>Pseudomonadati</taxon>
        <taxon>Bdellovibrionota</taxon>
        <taxon>Bacteriovoracia</taxon>
        <taxon>Bacteriovoracales</taxon>
        <taxon>Halobacteriovoraceae</taxon>
        <taxon>Halobacteriovorax</taxon>
    </lineage>
</organism>
<sequence>MNENNQPLEPIDPSVEKLTKIKKEILSWIYIIVSVFAFKSSFFEPNHIPSGSLLPTNAIGDFILVNKMSYGFKLPYSDLFGDPIYLTDSSHPERGDIIVFRYPKDRNILYVKRVIGIPGDEIEVYNNKVYLNGKLIETKPVEKSKYIDLFDEKFDRKNISFEEVNLNGKKFVTAVNNSMPYHLNIPKIKVEKGKFFVMGDNRDYSSDSRVWGYVPFGNIRGRAMFVWFSMVYPWSREEFHFRPWRIGTAL</sequence>
<reference evidence="10" key="1">
    <citation type="journal article" date="2017" name="Proc. Natl. Acad. Sci. U.S.A.">
        <title>Simulation of Deepwater Horizon oil plume reveals substrate specialization within a complex community of hydrocarbon-degraders.</title>
        <authorList>
            <person name="Hu P."/>
            <person name="Dubinsky E.A."/>
            <person name="Probst A.J."/>
            <person name="Wang J."/>
            <person name="Sieber C.M.K."/>
            <person name="Tom L.M."/>
            <person name="Gardinali P."/>
            <person name="Banfield J.F."/>
            <person name="Atlas R.M."/>
            <person name="Andersen G.L."/>
        </authorList>
    </citation>
    <scope>NUCLEOTIDE SEQUENCE [LARGE SCALE GENOMIC DNA]</scope>
</reference>
<dbReference type="PROSITE" id="PS00760">
    <property type="entry name" value="SPASE_I_2"/>
    <property type="match status" value="1"/>
</dbReference>
<comment type="caution">
    <text evidence="9">The sequence shown here is derived from an EMBL/GenBank/DDBJ whole genome shotgun (WGS) entry which is preliminary data.</text>
</comment>
<dbReference type="PANTHER" id="PTHR43390">
    <property type="entry name" value="SIGNAL PEPTIDASE I"/>
    <property type="match status" value="1"/>
</dbReference>
<evidence type="ECO:0000256" key="6">
    <source>
        <dbReference type="PIRSR" id="PIRSR600223-1"/>
    </source>
</evidence>
<dbReference type="PROSITE" id="PS00761">
    <property type="entry name" value="SPASE_I_3"/>
    <property type="match status" value="1"/>
</dbReference>
<protein>
    <recommendedName>
        <fullName evidence="4 7">Signal peptidase I</fullName>
        <ecNumber evidence="3 7">3.4.21.89</ecNumber>
    </recommendedName>
</protein>
<dbReference type="NCBIfam" id="TIGR02227">
    <property type="entry name" value="sigpep_I_bact"/>
    <property type="match status" value="1"/>
</dbReference>
<dbReference type="PANTHER" id="PTHR43390:SF1">
    <property type="entry name" value="CHLOROPLAST PROCESSING PEPTIDASE"/>
    <property type="match status" value="1"/>
</dbReference>
<dbReference type="InterPro" id="IPR000223">
    <property type="entry name" value="Pept_S26A_signal_pept_1"/>
</dbReference>
<name>A0A1Y5FGV2_9BACT</name>
<evidence type="ECO:0000259" key="8">
    <source>
        <dbReference type="Pfam" id="PF10502"/>
    </source>
</evidence>
<evidence type="ECO:0000313" key="9">
    <source>
        <dbReference type="EMBL" id="OUR98912.1"/>
    </source>
</evidence>
<comment type="similarity">
    <text evidence="2 7">Belongs to the peptidase S26 family.</text>
</comment>
<evidence type="ECO:0000256" key="2">
    <source>
        <dbReference type="ARBA" id="ARBA00009370"/>
    </source>
</evidence>
<dbReference type="GO" id="GO:0009003">
    <property type="term" value="F:signal peptidase activity"/>
    <property type="evidence" value="ECO:0007669"/>
    <property type="project" value="UniProtKB-EC"/>
</dbReference>
<evidence type="ECO:0000256" key="5">
    <source>
        <dbReference type="ARBA" id="ARBA00022801"/>
    </source>
</evidence>
<dbReference type="InterPro" id="IPR019758">
    <property type="entry name" value="Pept_S26A_signal_pept_1_CS"/>
</dbReference>
<dbReference type="GO" id="GO:0004252">
    <property type="term" value="F:serine-type endopeptidase activity"/>
    <property type="evidence" value="ECO:0007669"/>
    <property type="project" value="InterPro"/>
</dbReference>
<comment type="subcellular location">
    <subcellularLocation>
        <location evidence="7">Membrane</location>
        <topology evidence="7">Single-pass type II membrane protein</topology>
    </subcellularLocation>
</comment>
<dbReference type="AlphaFoldDB" id="A0A1Y5FGV2"/>
<comment type="catalytic activity">
    <reaction evidence="1 7">
        <text>Cleavage of hydrophobic, N-terminal signal or leader sequences from secreted and periplasmic proteins.</text>
        <dbReference type="EC" id="3.4.21.89"/>
    </reaction>
</comment>
<accession>A0A1Y5FGV2</accession>
<dbReference type="Pfam" id="PF10502">
    <property type="entry name" value="Peptidase_S26"/>
    <property type="match status" value="1"/>
</dbReference>
<dbReference type="InterPro" id="IPR019757">
    <property type="entry name" value="Pept_S26A_signal_pept_1_Lys-AS"/>
</dbReference>
<keyword evidence="5 7" id="KW-0378">Hydrolase</keyword>
<evidence type="ECO:0000313" key="10">
    <source>
        <dbReference type="Proteomes" id="UP000196531"/>
    </source>
</evidence>